<dbReference type="Pfam" id="PF04665">
    <property type="entry name" value="Pox_A32"/>
    <property type="match status" value="1"/>
</dbReference>
<dbReference type="GeneID" id="8590092"/>
<evidence type="ECO:0000313" key="1">
    <source>
        <dbReference type="EMBL" id="CAP20798.1"/>
    </source>
</evidence>
<evidence type="ECO:0000313" key="2">
    <source>
        <dbReference type="Proteomes" id="UP000008549"/>
    </source>
</evidence>
<name>A8WK05_CAEBR</name>
<dbReference type="KEGG" id="cbr:CBG_24111"/>
<dbReference type="RefSeq" id="XP_002648090.1">
    <property type="nucleotide sequence ID" value="XM_002648044.1"/>
</dbReference>
<reference evidence="1 2" key="2">
    <citation type="journal article" date="2011" name="PLoS Genet.">
        <title>Caenorhabditis briggsae recombinant inbred line genotypes reveal inter-strain incompatibility and the evolution of recombination.</title>
        <authorList>
            <person name="Ross J.A."/>
            <person name="Koboldt D.C."/>
            <person name="Staisch J.E."/>
            <person name="Chamberlin H.M."/>
            <person name="Gupta B.P."/>
            <person name="Miller R.D."/>
            <person name="Baird S.E."/>
            <person name="Haag E.S."/>
        </authorList>
    </citation>
    <scope>NUCLEOTIDE SEQUENCE [LARGE SCALE GENOMIC DNA]</scope>
    <source>
        <strain evidence="1 2">AF16</strain>
    </source>
</reference>
<proteinExistence type="predicted"/>
<dbReference type="InterPro" id="IPR006758">
    <property type="entry name" value="A32L"/>
</dbReference>
<dbReference type="Proteomes" id="UP000008549">
    <property type="component" value="Unassembled WGS sequence"/>
</dbReference>
<dbReference type="AlphaFoldDB" id="A8WK05"/>
<organism evidence="1 2">
    <name type="scientific">Caenorhabditis briggsae</name>
    <dbReference type="NCBI Taxonomy" id="6238"/>
    <lineage>
        <taxon>Eukaryota</taxon>
        <taxon>Metazoa</taxon>
        <taxon>Ecdysozoa</taxon>
        <taxon>Nematoda</taxon>
        <taxon>Chromadorea</taxon>
        <taxon>Rhabditida</taxon>
        <taxon>Rhabditina</taxon>
        <taxon>Rhabditomorpha</taxon>
        <taxon>Rhabditoidea</taxon>
        <taxon>Rhabditidae</taxon>
        <taxon>Peloderinae</taxon>
        <taxon>Caenorhabditis</taxon>
    </lineage>
</organism>
<dbReference type="EMBL" id="HE601253">
    <property type="protein sequence ID" value="CAP20798.1"/>
    <property type="molecule type" value="Genomic_DNA"/>
</dbReference>
<accession>A8WK05</accession>
<sequence length="306" mass="35847">MNFNQSQLFESPRNIIVLGNTGSAGRGFDYIFLICATKTETEENDSCNIVFKNHRIVIDDKYPVDEMINNFKTWGEENVKKSKLDGKPIPKVLILYDDVSKFLKNKMKGFGDISRHFNMWNMFLVHRTTYLDADTRGSCRVWIFLSTTDQNIDSFVSKYVDNNNFDECVLIYDTTAHGSKNEQISYLRKSDIKLNYNSDIVLNKTSGIDKEMAANFFYNPEAIDTTGFNEEDFARWKLFLARFKALNLKIKLKDLLQRPDEKSSIPIERKTLIEREKPFDSRMNFIRPNVNFRFQKKKLQLLVKKK</sequence>
<gene>
    <name evidence="1" type="ORF">CBG24111</name>
    <name evidence="1" type="ORF">CBG_24111</name>
</gene>
<dbReference type="HOGENOM" id="CLU_909821_0_0_1"/>
<reference evidence="1 2" key="1">
    <citation type="journal article" date="2003" name="PLoS Biol.">
        <title>The genome sequence of Caenorhabditis briggsae: a platform for comparative genomics.</title>
        <authorList>
            <person name="Stein L.D."/>
            <person name="Bao Z."/>
            <person name="Blasiar D."/>
            <person name="Blumenthal T."/>
            <person name="Brent M.R."/>
            <person name="Chen N."/>
            <person name="Chinwalla A."/>
            <person name="Clarke L."/>
            <person name="Clee C."/>
            <person name="Coghlan A."/>
            <person name="Coulson A."/>
            <person name="D'Eustachio P."/>
            <person name="Fitch D.H."/>
            <person name="Fulton L.A."/>
            <person name="Fulton R.E."/>
            <person name="Griffiths-Jones S."/>
            <person name="Harris T.W."/>
            <person name="Hillier L.W."/>
            <person name="Kamath R."/>
            <person name="Kuwabara P.E."/>
            <person name="Mardis E.R."/>
            <person name="Marra M.A."/>
            <person name="Miner T.L."/>
            <person name="Minx P."/>
            <person name="Mullikin J.C."/>
            <person name="Plumb R.W."/>
            <person name="Rogers J."/>
            <person name="Schein J.E."/>
            <person name="Sohrmann M."/>
            <person name="Spieth J."/>
            <person name="Stajich J.E."/>
            <person name="Wei C."/>
            <person name="Willey D."/>
            <person name="Wilson R.K."/>
            <person name="Durbin R."/>
            <person name="Waterston R.H."/>
        </authorList>
    </citation>
    <scope>NUCLEOTIDE SEQUENCE [LARGE SCALE GENOMIC DNA]</scope>
    <source>
        <strain evidence="1 2">AF16</strain>
    </source>
</reference>
<dbReference type="CTD" id="8590092"/>
<protein>
    <submittedName>
        <fullName evidence="1">Protein CBG24111</fullName>
    </submittedName>
</protein>
<keyword evidence="2" id="KW-1185">Reference proteome</keyword>